<feature type="region of interest" description="Disordered" evidence="1">
    <location>
        <begin position="60"/>
        <end position="112"/>
    </location>
</feature>
<dbReference type="GO" id="GO:0051536">
    <property type="term" value="F:iron-sulfur cluster binding"/>
    <property type="evidence" value="ECO:0007669"/>
    <property type="project" value="InterPro"/>
</dbReference>
<evidence type="ECO:0000259" key="2">
    <source>
        <dbReference type="Pfam" id="PF00111"/>
    </source>
</evidence>
<gene>
    <name evidence="3" type="ORF">J07HQW1_02046</name>
</gene>
<name>U1PEG7_9EURY</name>
<dbReference type="STRING" id="1238424.J07HQW1_02046"/>
<dbReference type="InterPro" id="IPR001041">
    <property type="entry name" value="2Fe-2S_ferredoxin-type"/>
</dbReference>
<evidence type="ECO:0000313" key="4">
    <source>
        <dbReference type="Proteomes" id="UP000030649"/>
    </source>
</evidence>
<dbReference type="Proteomes" id="UP000030649">
    <property type="component" value="Unassembled WGS sequence"/>
</dbReference>
<feature type="domain" description="2Fe-2S ferredoxin-type" evidence="2">
    <location>
        <begin position="9"/>
        <end position="68"/>
    </location>
</feature>
<organism evidence="3 4">
    <name type="scientific">Haloquadratum walsbyi J07HQW1</name>
    <dbReference type="NCBI Taxonomy" id="1238424"/>
    <lineage>
        <taxon>Archaea</taxon>
        <taxon>Methanobacteriati</taxon>
        <taxon>Methanobacteriota</taxon>
        <taxon>Stenosarchaea group</taxon>
        <taxon>Halobacteria</taxon>
        <taxon>Halobacteriales</taxon>
        <taxon>Haloferacaceae</taxon>
        <taxon>Haloquadratum</taxon>
    </lineage>
</organism>
<dbReference type="HOGENOM" id="CLU_082632_10_2_2"/>
<accession>U1PEG7</accession>
<feature type="compositionally biased region" description="Basic and acidic residues" evidence="1">
    <location>
        <begin position="89"/>
        <end position="104"/>
    </location>
</feature>
<dbReference type="AlphaFoldDB" id="U1PEG7"/>
<evidence type="ECO:0000313" key="3">
    <source>
        <dbReference type="EMBL" id="ERG92012.1"/>
    </source>
</evidence>
<protein>
    <submittedName>
        <fullName evidence="3">2Fe-2S iron-sulfur cluster binding domain protein</fullName>
    </submittedName>
</protein>
<evidence type="ECO:0000256" key="1">
    <source>
        <dbReference type="SAM" id="MobiDB-lite"/>
    </source>
</evidence>
<feature type="compositionally biased region" description="Polar residues" evidence="1">
    <location>
        <begin position="74"/>
        <end position="88"/>
    </location>
</feature>
<proteinExistence type="predicted"/>
<dbReference type="SUPFAM" id="SSF54292">
    <property type="entry name" value="2Fe-2S ferredoxin-like"/>
    <property type="match status" value="1"/>
</dbReference>
<dbReference type="EMBL" id="KE356560">
    <property type="protein sequence ID" value="ERG92012.1"/>
    <property type="molecule type" value="Genomic_DNA"/>
</dbReference>
<dbReference type="Gene3D" id="3.10.20.30">
    <property type="match status" value="1"/>
</dbReference>
<sequence>MPTVTVGTTTIECDHGAILRDVLQEYDFDIDPHNGTASLINCRGHGTCGTCAVEIQRKTHHRGDTRASDDNDVSTDTADITGTDMTTENNRRIDTDSPDTRGSDDTSVPVDSHTVIERIRLSVPPHTSNPELRLACQTRVRGDITVIKHDGLWGHHTDDDQDKQ</sequence>
<reference evidence="3 4" key="1">
    <citation type="journal article" date="2013" name="PLoS ONE">
        <title>Assembly-driven community genomics of a hypersaline microbial ecosystem.</title>
        <authorList>
            <person name="Podell S."/>
            <person name="Ugalde J.A."/>
            <person name="Narasingarao P."/>
            <person name="Banfield J.F."/>
            <person name="Heidelberg K.B."/>
            <person name="Allen E.E."/>
        </authorList>
    </citation>
    <scope>NUCLEOTIDE SEQUENCE [LARGE SCALE GENOMIC DNA]</scope>
    <source>
        <strain evidence="4">J07HQW1</strain>
    </source>
</reference>
<dbReference type="InterPro" id="IPR036010">
    <property type="entry name" value="2Fe-2S_ferredoxin-like_sf"/>
</dbReference>
<dbReference type="InterPro" id="IPR012675">
    <property type="entry name" value="Beta-grasp_dom_sf"/>
</dbReference>
<dbReference type="Pfam" id="PF00111">
    <property type="entry name" value="Fer2"/>
    <property type="match status" value="1"/>
</dbReference>